<dbReference type="RefSeq" id="WP_062975079.1">
    <property type="nucleotide sequence ID" value="NZ_JAAXOT010000013.1"/>
</dbReference>
<dbReference type="SUPFAM" id="SSF53720">
    <property type="entry name" value="ALDH-like"/>
    <property type="match status" value="1"/>
</dbReference>
<name>A0A846YJK3_9NOCA</name>
<evidence type="ECO:0000313" key="4">
    <source>
        <dbReference type="Proteomes" id="UP000570678"/>
    </source>
</evidence>
<keyword evidence="4" id="KW-1185">Reference proteome</keyword>
<comment type="caution">
    <text evidence="3">The sequence shown here is derived from an EMBL/GenBank/DDBJ whole genome shotgun (WGS) entry which is preliminary data.</text>
</comment>
<dbReference type="Pfam" id="PF05893">
    <property type="entry name" value="LuxC"/>
    <property type="match status" value="1"/>
</dbReference>
<sequence length="482" mass="52282">MTATESQQTAGAVLSAPFFFRGEVVEGTAAVHRSRDLGVSFATPDIDLDRVVAPRTEVPPLLDVPLDEIVDFLVEAGRRIRDPRNPFIGECIDRMSATHTLPRALLEAQVAGAAAYLDKQILHAVVEQNFPDPKALDGWIAKQDFQGRKSFVRAFAPRLIHVLPGNSPGQAVKSIAQGALVKAINLFKMSSSDPFTTPAILRTMADIDPGHPVVRSMSAVYWRGGDAAVERVLFRPQYFDKIVAWGGGDAIDNVVKYLGPGLQLVSFDPKTSISMVGRQAFGTAATLEHAAGLAADDVMVLNQDACVASRFVFLEANEQDADRFCDRLYRRIAERATASGGNRPLGAELKEEIRTLALLDDEFRVWGATDGTGVVIRSGAPVDFHPVGKTVNVVAVESLDAAIRYVTVATQTVGFFPFDRMPDFRDRLAAGGAQRIVRLGEAGPSTIGNPHDAMYPLHRFVHWMVHEDGTVATPGFAGRLDE</sequence>
<dbReference type="CDD" id="cd07080">
    <property type="entry name" value="ALDH_Acyl-CoA-Red_LuxC"/>
    <property type="match status" value="1"/>
</dbReference>
<protein>
    <recommendedName>
        <fullName evidence="2">Acyl-CoA reductase</fullName>
        <ecNumber evidence="2">1.2.1.50</ecNumber>
    </recommendedName>
</protein>
<comment type="catalytic activity">
    <reaction evidence="2">
        <text>a long-chain fatty aldehyde + NADP(+) + CoA = a long-chain fatty acyl-CoA + NADPH + H(+)</text>
        <dbReference type="Rhea" id="RHEA:15437"/>
        <dbReference type="ChEBI" id="CHEBI:15378"/>
        <dbReference type="ChEBI" id="CHEBI:17176"/>
        <dbReference type="ChEBI" id="CHEBI:57287"/>
        <dbReference type="ChEBI" id="CHEBI:57783"/>
        <dbReference type="ChEBI" id="CHEBI:58349"/>
        <dbReference type="ChEBI" id="CHEBI:83139"/>
        <dbReference type="EC" id="1.2.1.50"/>
    </reaction>
</comment>
<gene>
    <name evidence="3" type="ORF">HGA15_23615</name>
</gene>
<accession>A0A846YJK3</accession>
<dbReference type="GO" id="GO:0050062">
    <property type="term" value="F:long-chain-fatty-acyl-CoA reductase activity"/>
    <property type="evidence" value="ECO:0007669"/>
    <property type="project" value="UniProtKB-EC"/>
</dbReference>
<dbReference type="EMBL" id="JAAXOT010000013">
    <property type="protein sequence ID" value="NKY59085.1"/>
    <property type="molecule type" value="Genomic_DNA"/>
</dbReference>
<dbReference type="InterPro" id="IPR016161">
    <property type="entry name" value="Ald_DH/histidinol_DH"/>
</dbReference>
<dbReference type="Proteomes" id="UP000570678">
    <property type="component" value="Unassembled WGS sequence"/>
</dbReference>
<reference evidence="3 4" key="1">
    <citation type="submission" date="2020-04" db="EMBL/GenBank/DDBJ databases">
        <title>MicrobeNet Type strains.</title>
        <authorList>
            <person name="Nicholson A.C."/>
        </authorList>
    </citation>
    <scope>NUCLEOTIDE SEQUENCE [LARGE SCALE GENOMIC DNA]</scope>
    <source>
        <strain evidence="3 4">JCM 3332</strain>
    </source>
</reference>
<organism evidence="3 4">
    <name type="scientific">Nocardia flavorosea</name>
    <dbReference type="NCBI Taxonomy" id="53429"/>
    <lineage>
        <taxon>Bacteria</taxon>
        <taxon>Bacillati</taxon>
        <taxon>Actinomycetota</taxon>
        <taxon>Actinomycetes</taxon>
        <taxon>Mycobacteriales</taxon>
        <taxon>Nocardiaceae</taxon>
        <taxon>Nocardia</taxon>
    </lineage>
</organism>
<dbReference type="EC" id="1.2.1.50" evidence="2"/>
<dbReference type="GO" id="GO:0003995">
    <property type="term" value="F:acyl-CoA dehydrogenase activity"/>
    <property type="evidence" value="ECO:0007669"/>
    <property type="project" value="InterPro"/>
</dbReference>
<evidence type="ECO:0000256" key="2">
    <source>
        <dbReference type="PIRNR" id="PIRNR009414"/>
    </source>
</evidence>
<keyword evidence="2" id="KW-0560">Oxidoreductase</keyword>
<dbReference type="InterPro" id="IPR008670">
    <property type="entry name" value="CoA_reduct_LuxC"/>
</dbReference>
<dbReference type="PIRSF" id="PIRSF009414">
    <property type="entry name" value="LuxC"/>
    <property type="match status" value="1"/>
</dbReference>
<dbReference type="AlphaFoldDB" id="A0A846YJK3"/>
<evidence type="ECO:0000313" key="3">
    <source>
        <dbReference type="EMBL" id="NKY59085.1"/>
    </source>
</evidence>
<proteinExistence type="inferred from homology"/>
<dbReference type="GO" id="GO:0008218">
    <property type="term" value="P:bioluminescence"/>
    <property type="evidence" value="ECO:0007669"/>
    <property type="project" value="InterPro"/>
</dbReference>
<evidence type="ECO:0000256" key="1">
    <source>
        <dbReference type="ARBA" id="ARBA00022857"/>
    </source>
</evidence>
<comment type="similarity">
    <text evidence="2">Belongs to the LuxC family.</text>
</comment>
<keyword evidence="1 2" id="KW-0521">NADP</keyword>